<dbReference type="FunFam" id="3.30.160.60:FF:000736">
    <property type="entry name" value="Zinc finger protein 423"/>
    <property type="match status" value="1"/>
</dbReference>
<feature type="region of interest" description="Disordered" evidence="10">
    <location>
        <begin position="410"/>
        <end position="473"/>
    </location>
</feature>
<dbReference type="PROSITE" id="PS51915">
    <property type="entry name" value="ZAD"/>
    <property type="match status" value="1"/>
</dbReference>
<evidence type="ECO:0000256" key="5">
    <source>
        <dbReference type="ARBA" id="ARBA00022833"/>
    </source>
</evidence>
<name>A0A8S9XVK5_APOLU</name>
<evidence type="ECO:0000256" key="3">
    <source>
        <dbReference type="ARBA" id="ARBA00022737"/>
    </source>
</evidence>
<gene>
    <name evidence="13" type="ORF">GE061_012148</name>
</gene>
<sequence>MYPQAHPYGADDVKIDEICRLCRSSKGVMSYIFSSVGVDTTVPVSSRITSIVNIRMHEGDGLPSLICHRCLFHVEQMNEFKTLCEQSDLLLRQYISYQMEDEEKKGRTKNSLKSSGGIQCCNTEKTNGSLTDDEPSIKLEENDSDADNAMELYQAMDQSDDQMSEDDDSDENYLVCATCNKRFTLQEALDRHSLIHTQDGPFPCDYCAAQMPDKALLRVHWRQVHAGNKSHMCQTCGESFYLKENLAKHSVRHDKLKPYRCVEPSCKKAFAYRSDLRKHAIIHSGIRPYVCPICFKAFTRSTNLNKHARVHNGSKPFPCADCDKMFATRGDLMRHSLIHTGEKPYSCSICFLSFNRKDKLTRHEKLHTEPQRAHVCFECPTSFNRKEDLTKHVQFHHYSTIFGEDNAIKEEKDENSQVGSLNGNMEEVDSEETATDLRVKHRREDDGSSETEAKVKGMSNGSLPTKENGVHSPGSPMNLKLGSNEDSVGGTEAVVISVDPSSWEGSDARANQCDVCSRSFKDREDLLKHVALHGKSRDFVCEICFKGFHQRRELVRHSLTHSGFKPYSCETCGKAFSRRDKLTRHMRTHGLARPV</sequence>
<dbReference type="InterPro" id="IPR050589">
    <property type="entry name" value="Ikaros_C2H2-ZF"/>
</dbReference>
<evidence type="ECO:0000259" key="12">
    <source>
        <dbReference type="PROSITE" id="PS51915"/>
    </source>
</evidence>
<dbReference type="InterPro" id="IPR012934">
    <property type="entry name" value="Znf_AD"/>
</dbReference>
<protein>
    <submittedName>
        <fullName evidence="13">Uncharacterized protein</fullName>
    </submittedName>
</protein>
<keyword evidence="6" id="KW-0238">DNA-binding</keyword>
<evidence type="ECO:0000256" key="4">
    <source>
        <dbReference type="ARBA" id="ARBA00022771"/>
    </source>
</evidence>
<dbReference type="PROSITE" id="PS00028">
    <property type="entry name" value="ZINC_FINGER_C2H2_1"/>
    <property type="match status" value="10"/>
</dbReference>
<dbReference type="Pfam" id="PF07776">
    <property type="entry name" value="zf-AD"/>
    <property type="match status" value="1"/>
</dbReference>
<dbReference type="PANTHER" id="PTHR24404:SF43">
    <property type="entry name" value="TRANSCRIPTIONAL REPRESSOR CTCF"/>
    <property type="match status" value="1"/>
</dbReference>
<feature type="binding site" evidence="9">
    <location>
        <position position="22"/>
    </location>
    <ligand>
        <name>Zn(2+)</name>
        <dbReference type="ChEBI" id="CHEBI:29105"/>
    </ligand>
</feature>
<keyword evidence="3" id="KW-0677">Repeat</keyword>
<dbReference type="SMART" id="SM00355">
    <property type="entry name" value="ZnF_C2H2"/>
    <property type="match status" value="11"/>
</dbReference>
<dbReference type="FunFam" id="3.30.160.60:FF:000358">
    <property type="entry name" value="zinc finger protein 24"/>
    <property type="match status" value="1"/>
</dbReference>
<dbReference type="FunFam" id="3.30.160.60:FF:000072">
    <property type="entry name" value="zinc finger protein 143 isoform X1"/>
    <property type="match status" value="1"/>
</dbReference>
<feature type="domain" description="ZAD" evidence="12">
    <location>
        <begin position="17"/>
        <end position="94"/>
    </location>
</feature>
<proteinExistence type="predicted"/>
<dbReference type="OrthoDB" id="4748970at2759"/>
<dbReference type="FunFam" id="3.30.160.60:FF:000303">
    <property type="entry name" value="Zinc finger protein 41"/>
    <property type="match status" value="1"/>
</dbReference>
<comment type="subcellular location">
    <subcellularLocation>
        <location evidence="1">Nucleus</location>
    </subcellularLocation>
</comment>
<dbReference type="Gene3D" id="3.40.1800.20">
    <property type="match status" value="1"/>
</dbReference>
<evidence type="ECO:0000256" key="7">
    <source>
        <dbReference type="ARBA" id="ARBA00023242"/>
    </source>
</evidence>
<dbReference type="Gene3D" id="3.30.160.60">
    <property type="entry name" value="Classic Zinc Finger"/>
    <property type="match status" value="8"/>
</dbReference>
<evidence type="ECO:0000256" key="6">
    <source>
        <dbReference type="ARBA" id="ARBA00023125"/>
    </source>
</evidence>
<evidence type="ECO:0000256" key="8">
    <source>
        <dbReference type="PROSITE-ProRule" id="PRU00042"/>
    </source>
</evidence>
<reference evidence="13" key="1">
    <citation type="journal article" date="2021" name="Mol. Ecol. Resour.">
        <title>Apolygus lucorum genome provides insights into omnivorousness and mesophyll feeding.</title>
        <authorList>
            <person name="Liu Y."/>
            <person name="Liu H."/>
            <person name="Wang H."/>
            <person name="Huang T."/>
            <person name="Liu B."/>
            <person name="Yang B."/>
            <person name="Yin L."/>
            <person name="Li B."/>
            <person name="Zhang Y."/>
            <person name="Zhang S."/>
            <person name="Jiang F."/>
            <person name="Zhang X."/>
            <person name="Ren Y."/>
            <person name="Wang B."/>
            <person name="Wang S."/>
            <person name="Lu Y."/>
            <person name="Wu K."/>
            <person name="Fan W."/>
            <person name="Wang G."/>
        </authorList>
    </citation>
    <scope>NUCLEOTIDE SEQUENCE</scope>
    <source>
        <strain evidence="13">12Hb</strain>
    </source>
</reference>
<feature type="binding site" evidence="9">
    <location>
        <position position="19"/>
    </location>
    <ligand>
        <name>Zn(2+)</name>
        <dbReference type="ChEBI" id="CHEBI:29105"/>
    </ligand>
</feature>
<organism evidence="13 14">
    <name type="scientific">Apolygus lucorum</name>
    <name type="common">Small green plant bug</name>
    <name type="synonym">Lygocoris lucorum</name>
    <dbReference type="NCBI Taxonomy" id="248454"/>
    <lineage>
        <taxon>Eukaryota</taxon>
        <taxon>Metazoa</taxon>
        <taxon>Ecdysozoa</taxon>
        <taxon>Arthropoda</taxon>
        <taxon>Hexapoda</taxon>
        <taxon>Insecta</taxon>
        <taxon>Pterygota</taxon>
        <taxon>Neoptera</taxon>
        <taxon>Paraneoptera</taxon>
        <taxon>Hemiptera</taxon>
        <taxon>Heteroptera</taxon>
        <taxon>Panheteroptera</taxon>
        <taxon>Cimicomorpha</taxon>
        <taxon>Miridae</taxon>
        <taxon>Mirini</taxon>
        <taxon>Apolygus</taxon>
    </lineage>
</organism>
<dbReference type="SMART" id="SM00868">
    <property type="entry name" value="zf-AD"/>
    <property type="match status" value="1"/>
</dbReference>
<evidence type="ECO:0000256" key="2">
    <source>
        <dbReference type="ARBA" id="ARBA00022723"/>
    </source>
</evidence>
<dbReference type="SUPFAM" id="SSF57667">
    <property type="entry name" value="beta-beta-alpha zinc fingers"/>
    <property type="match status" value="6"/>
</dbReference>
<accession>A0A8S9XVK5</accession>
<feature type="domain" description="C2H2-type" evidence="11">
    <location>
        <begin position="231"/>
        <end position="258"/>
    </location>
</feature>
<dbReference type="GO" id="GO:0006357">
    <property type="term" value="P:regulation of transcription by RNA polymerase II"/>
    <property type="evidence" value="ECO:0007669"/>
    <property type="project" value="TreeGrafter"/>
</dbReference>
<dbReference type="GO" id="GO:0008270">
    <property type="term" value="F:zinc ion binding"/>
    <property type="evidence" value="ECO:0007669"/>
    <property type="project" value="UniProtKB-UniRule"/>
</dbReference>
<comment type="caution">
    <text evidence="13">The sequence shown here is derived from an EMBL/GenBank/DDBJ whole genome shotgun (WGS) entry which is preliminary data.</text>
</comment>
<dbReference type="GO" id="GO:0000978">
    <property type="term" value="F:RNA polymerase II cis-regulatory region sequence-specific DNA binding"/>
    <property type="evidence" value="ECO:0007669"/>
    <property type="project" value="TreeGrafter"/>
</dbReference>
<feature type="domain" description="C2H2-type" evidence="11">
    <location>
        <begin position="539"/>
        <end position="566"/>
    </location>
</feature>
<feature type="domain" description="C2H2-type" evidence="11">
    <location>
        <begin position="174"/>
        <end position="201"/>
    </location>
</feature>
<evidence type="ECO:0000256" key="10">
    <source>
        <dbReference type="SAM" id="MobiDB-lite"/>
    </source>
</evidence>
<evidence type="ECO:0000313" key="14">
    <source>
        <dbReference type="Proteomes" id="UP000466442"/>
    </source>
</evidence>
<feature type="domain" description="C2H2-type" evidence="11">
    <location>
        <begin position="511"/>
        <end position="538"/>
    </location>
</feature>
<dbReference type="PANTHER" id="PTHR24404">
    <property type="entry name" value="ZINC FINGER PROTEIN"/>
    <property type="match status" value="1"/>
</dbReference>
<feature type="binding site" evidence="9">
    <location>
        <position position="70"/>
    </location>
    <ligand>
        <name>Zn(2+)</name>
        <dbReference type="ChEBI" id="CHEBI:29105"/>
    </ligand>
</feature>
<evidence type="ECO:0000313" key="13">
    <source>
        <dbReference type="EMBL" id="KAF6211635.1"/>
    </source>
</evidence>
<dbReference type="Pfam" id="PF00096">
    <property type="entry name" value="zf-C2H2"/>
    <property type="match status" value="6"/>
</dbReference>
<feature type="domain" description="C2H2-type" evidence="11">
    <location>
        <begin position="374"/>
        <end position="396"/>
    </location>
</feature>
<dbReference type="SUPFAM" id="SSF57716">
    <property type="entry name" value="Glucocorticoid receptor-like (DNA-binding domain)"/>
    <property type="match status" value="1"/>
</dbReference>
<feature type="domain" description="C2H2-type" evidence="11">
    <location>
        <begin position="259"/>
        <end position="288"/>
    </location>
</feature>
<evidence type="ECO:0000259" key="11">
    <source>
        <dbReference type="PROSITE" id="PS50157"/>
    </source>
</evidence>
<feature type="domain" description="C2H2-type" evidence="11">
    <location>
        <begin position="317"/>
        <end position="344"/>
    </location>
</feature>
<dbReference type="InterPro" id="IPR036236">
    <property type="entry name" value="Znf_C2H2_sf"/>
</dbReference>
<feature type="binding site" evidence="9">
    <location>
        <position position="67"/>
    </location>
    <ligand>
        <name>Zn(2+)</name>
        <dbReference type="ChEBI" id="CHEBI:29105"/>
    </ligand>
</feature>
<evidence type="ECO:0000256" key="1">
    <source>
        <dbReference type="ARBA" id="ARBA00004123"/>
    </source>
</evidence>
<evidence type="ECO:0000256" key="9">
    <source>
        <dbReference type="PROSITE-ProRule" id="PRU01263"/>
    </source>
</evidence>
<dbReference type="FunFam" id="3.30.160.60:FF:002343">
    <property type="entry name" value="Zinc finger protein 33A"/>
    <property type="match status" value="1"/>
</dbReference>
<feature type="domain" description="C2H2-type" evidence="11">
    <location>
        <begin position="289"/>
        <end position="316"/>
    </location>
</feature>
<feature type="compositionally biased region" description="Basic and acidic residues" evidence="10">
    <location>
        <begin position="435"/>
        <end position="455"/>
    </location>
</feature>
<dbReference type="AlphaFoldDB" id="A0A8S9XVK5"/>
<dbReference type="PROSITE" id="PS50157">
    <property type="entry name" value="ZINC_FINGER_C2H2_2"/>
    <property type="match status" value="11"/>
</dbReference>
<feature type="domain" description="C2H2-type" evidence="11">
    <location>
        <begin position="202"/>
        <end position="230"/>
    </location>
</feature>
<dbReference type="GO" id="GO:0003700">
    <property type="term" value="F:DNA-binding transcription factor activity"/>
    <property type="evidence" value="ECO:0007669"/>
    <property type="project" value="TreeGrafter"/>
</dbReference>
<dbReference type="EMBL" id="WIXP02000004">
    <property type="protein sequence ID" value="KAF6211635.1"/>
    <property type="molecule type" value="Genomic_DNA"/>
</dbReference>
<dbReference type="InterPro" id="IPR013087">
    <property type="entry name" value="Znf_C2H2_type"/>
</dbReference>
<keyword evidence="2 9" id="KW-0479">Metal-binding</keyword>
<keyword evidence="4 8" id="KW-0863">Zinc-finger</keyword>
<keyword evidence="5 9" id="KW-0862">Zinc</keyword>
<dbReference type="Proteomes" id="UP000466442">
    <property type="component" value="Unassembled WGS sequence"/>
</dbReference>
<keyword evidence="7" id="KW-0539">Nucleus</keyword>
<keyword evidence="14" id="KW-1185">Reference proteome</keyword>
<feature type="domain" description="C2H2-type" evidence="11">
    <location>
        <begin position="567"/>
        <end position="594"/>
    </location>
</feature>
<feature type="domain" description="C2H2-type" evidence="11">
    <location>
        <begin position="345"/>
        <end position="372"/>
    </location>
</feature>
<dbReference type="GO" id="GO:0005634">
    <property type="term" value="C:nucleus"/>
    <property type="evidence" value="ECO:0007669"/>
    <property type="project" value="UniProtKB-SubCell"/>
</dbReference>